<evidence type="ECO:0000256" key="1">
    <source>
        <dbReference type="ARBA" id="ARBA00005384"/>
    </source>
</evidence>
<name>A0ABP5CZE8_9PSEU</name>
<evidence type="ECO:0000256" key="2">
    <source>
        <dbReference type="ARBA" id="ARBA00022898"/>
    </source>
</evidence>
<dbReference type="PROSITE" id="PS50949">
    <property type="entry name" value="HTH_GNTR"/>
    <property type="match status" value="1"/>
</dbReference>
<dbReference type="PANTHER" id="PTHR46577:SF1">
    <property type="entry name" value="HTH-TYPE TRANSCRIPTIONAL REGULATORY PROTEIN GABR"/>
    <property type="match status" value="1"/>
</dbReference>
<dbReference type="Proteomes" id="UP001501116">
    <property type="component" value="Unassembled WGS sequence"/>
</dbReference>
<dbReference type="Pfam" id="PF00155">
    <property type="entry name" value="Aminotran_1_2"/>
    <property type="match status" value="1"/>
</dbReference>
<keyword evidence="3" id="KW-0805">Transcription regulation</keyword>
<dbReference type="Gene3D" id="1.10.10.10">
    <property type="entry name" value="Winged helix-like DNA-binding domain superfamily/Winged helix DNA-binding domain"/>
    <property type="match status" value="1"/>
</dbReference>
<sequence length="441" mass="46483">MDDARDYRLVADRIAADIASGRLRPGDRLPPQRRFARQHGIANSTAARVYADLVRRGLVTGEVGRGTFVRAGSAAEHALAEPADARVDLELNFGVLPEQPALLSASLAELVRPDRLRHSLRPSVVRADGRTREAVASAVSVPEWRADPERLVFAGNGRQAIAAAVAALVPSGGRLGVEAITYPVVKGIAARLGVRLVPIEMDEEGVTPDAVRRAQGLHAVYLQPALHNPLGVTMSAHRREEIALVLRQRDLACVEDRIYAFLRPDLPPLAALAPERVVVVDGFSKRVSPGLTLGVAVVPDGLGGKVSGAVRSGVWAPASFALDAVTQWISDGTVTTLAQGKRRDAAARQELVRARLAGFAVRADSAAYHAWWELPEPWRAETFVAAAARAGIAVTPAAAFTVGSGLAPAAVRLALSAPAVSTVDKALGVLAALAAEGSDFE</sequence>
<dbReference type="EMBL" id="BAAANN010000022">
    <property type="protein sequence ID" value="GAA1971527.1"/>
    <property type="molecule type" value="Genomic_DNA"/>
</dbReference>
<dbReference type="InterPro" id="IPR036390">
    <property type="entry name" value="WH_DNA-bd_sf"/>
</dbReference>
<dbReference type="InterPro" id="IPR004839">
    <property type="entry name" value="Aminotransferase_I/II_large"/>
</dbReference>
<organism evidence="7 8">
    <name type="scientific">Amycolatopsis minnesotensis</name>
    <dbReference type="NCBI Taxonomy" id="337894"/>
    <lineage>
        <taxon>Bacteria</taxon>
        <taxon>Bacillati</taxon>
        <taxon>Actinomycetota</taxon>
        <taxon>Actinomycetes</taxon>
        <taxon>Pseudonocardiales</taxon>
        <taxon>Pseudonocardiaceae</taxon>
        <taxon>Amycolatopsis</taxon>
    </lineage>
</organism>
<proteinExistence type="inferred from homology"/>
<dbReference type="SMART" id="SM00345">
    <property type="entry name" value="HTH_GNTR"/>
    <property type="match status" value="1"/>
</dbReference>
<feature type="domain" description="HTH gntR-type" evidence="6">
    <location>
        <begin position="4"/>
        <end position="72"/>
    </location>
</feature>
<dbReference type="SUPFAM" id="SSF46785">
    <property type="entry name" value="Winged helix' DNA-binding domain"/>
    <property type="match status" value="1"/>
</dbReference>
<keyword evidence="7" id="KW-0808">Transferase</keyword>
<reference evidence="8" key="1">
    <citation type="journal article" date="2019" name="Int. J. Syst. Evol. Microbiol.">
        <title>The Global Catalogue of Microorganisms (GCM) 10K type strain sequencing project: providing services to taxonomists for standard genome sequencing and annotation.</title>
        <authorList>
            <consortium name="The Broad Institute Genomics Platform"/>
            <consortium name="The Broad Institute Genome Sequencing Center for Infectious Disease"/>
            <person name="Wu L."/>
            <person name="Ma J."/>
        </authorList>
    </citation>
    <scope>NUCLEOTIDE SEQUENCE [LARGE SCALE GENOMIC DNA]</scope>
    <source>
        <strain evidence="8">JCM 14545</strain>
    </source>
</reference>
<evidence type="ECO:0000256" key="3">
    <source>
        <dbReference type="ARBA" id="ARBA00023015"/>
    </source>
</evidence>
<dbReference type="InterPro" id="IPR015424">
    <property type="entry name" value="PyrdxlP-dep_Trfase"/>
</dbReference>
<dbReference type="RefSeq" id="WP_344424158.1">
    <property type="nucleotide sequence ID" value="NZ_BAAANN010000022.1"/>
</dbReference>
<comment type="caution">
    <text evidence="7">The sequence shown here is derived from an EMBL/GenBank/DDBJ whole genome shotgun (WGS) entry which is preliminary data.</text>
</comment>
<accession>A0ABP5CZE8</accession>
<dbReference type="SUPFAM" id="SSF53383">
    <property type="entry name" value="PLP-dependent transferases"/>
    <property type="match status" value="1"/>
</dbReference>
<dbReference type="Pfam" id="PF00392">
    <property type="entry name" value="GntR"/>
    <property type="match status" value="1"/>
</dbReference>
<dbReference type="CDD" id="cd00609">
    <property type="entry name" value="AAT_like"/>
    <property type="match status" value="1"/>
</dbReference>
<evidence type="ECO:0000256" key="5">
    <source>
        <dbReference type="ARBA" id="ARBA00023163"/>
    </source>
</evidence>
<protein>
    <submittedName>
        <fullName evidence="7">PLP-dependent aminotransferase family protein</fullName>
    </submittedName>
</protein>
<dbReference type="InterPro" id="IPR036388">
    <property type="entry name" value="WH-like_DNA-bd_sf"/>
</dbReference>
<keyword evidence="4" id="KW-0238">DNA-binding</keyword>
<dbReference type="InterPro" id="IPR015421">
    <property type="entry name" value="PyrdxlP-dep_Trfase_major"/>
</dbReference>
<dbReference type="CDD" id="cd07377">
    <property type="entry name" value="WHTH_GntR"/>
    <property type="match status" value="1"/>
</dbReference>
<dbReference type="InterPro" id="IPR051446">
    <property type="entry name" value="HTH_trans_reg/aminotransferase"/>
</dbReference>
<gene>
    <name evidence="7" type="ORF">GCM10009754_52240</name>
</gene>
<dbReference type="Gene3D" id="3.40.640.10">
    <property type="entry name" value="Type I PLP-dependent aspartate aminotransferase-like (Major domain)"/>
    <property type="match status" value="1"/>
</dbReference>
<keyword evidence="5" id="KW-0804">Transcription</keyword>
<dbReference type="GO" id="GO:0008483">
    <property type="term" value="F:transaminase activity"/>
    <property type="evidence" value="ECO:0007669"/>
    <property type="project" value="UniProtKB-KW"/>
</dbReference>
<evidence type="ECO:0000313" key="8">
    <source>
        <dbReference type="Proteomes" id="UP001501116"/>
    </source>
</evidence>
<evidence type="ECO:0000259" key="6">
    <source>
        <dbReference type="PROSITE" id="PS50949"/>
    </source>
</evidence>
<evidence type="ECO:0000256" key="4">
    <source>
        <dbReference type="ARBA" id="ARBA00023125"/>
    </source>
</evidence>
<dbReference type="InterPro" id="IPR000524">
    <property type="entry name" value="Tscrpt_reg_HTH_GntR"/>
</dbReference>
<comment type="similarity">
    <text evidence="1">In the C-terminal section; belongs to the class-I pyridoxal-phosphate-dependent aminotransferase family.</text>
</comment>
<keyword evidence="8" id="KW-1185">Reference proteome</keyword>
<keyword evidence="2" id="KW-0663">Pyridoxal phosphate</keyword>
<dbReference type="PANTHER" id="PTHR46577">
    <property type="entry name" value="HTH-TYPE TRANSCRIPTIONAL REGULATORY PROTEIN GABR"/>
    <property type="match status" value="1"/>
</dbReference>
<keyword evidence="7" id="KW-0032">Aminotransferase</keyword>
<evidence type="ECO:0000313" key="7">
    <source>
        <dbReference type="EMBL" id="GAA1971527.1"/>
    </source>
</evidence>